<dbReference type="KEGG" id="cbx:Cenrod_0236"/>
<proteinExistence type="predicted"/>
<dbReference type="HOGENOM" id="CLU_2714923_0_0_4"/>
<dbReference type="STRING" id="946483.Cenrod_0236"/>
<organism evidence="2 3">
    <name type="scientific">Candidatus Symbiobacter mobilis CR</name>
    <dbReference type="NCBI Taxonomy" id="946483"/>
    <lineage>
        <taxon>Bacteria</taxon>
        <taxon>Pseudomonadati</taxon>
        <taxon>Pseudomonadota</taxon>
        <taxon>Betaproteobacteria</taxon>
        <taxon>Burkholderiales</taxon>
        <taxon>Comamonadaceae</taxon>
    </lineage>
</organism>
<evidence type="ECO:0000256" key="1">
    <source>
        <dbReference type="SAM" id="Phobius"/>
    </source>
</evidence>
<dbReference type="EMBL" id="CP004885">
    <property type="protein sequence ID" value="AGX86363.1"/>
    <property type="molecule type" value="Genomic_DNA"/>
</dbReference>
<keyword evidence="1" id="KW-1133">Transmembrane helix</keyword>
<keyword evidence="3" id="KW-1185">Reference proteome</keyword>
<gene>
    <name evidence="2" type="ORF">Cenrod_0236</name>
</gene>
<protein>
    <submittedName>
        <fullName evidence="2">Uncharacterized protein</fullName>
    </submittedName>
</protein>
<reference evidence="2 3" key="1">
    <citation type="journal article" date="2013" name="Genome Biol.">
        <title>Genomic analysis reveals key aspects of prokaryotic symbiosis in the phototrophic consortium "Chlorochromatium aggregatum".</title>
        <authorList>
            <person name="Liu Z."/>
            <person name="Muller J."/>
            <person name="Li T."/>
            <person name="Alvey R.M."/>
            <person name="Vogl K."/>
            <person name="Frigaard N.U."/>
            <person name="Rockwell N.C."/>
            <person name="Boyd E.S."/>
            <person name="Tomsho L.P."/>
            <person name="Schuster S.C."/>
            <person name="Henke P."/>
            <person name="Rohde M."/>
            <person name="Overmann J."/>
            <person name="Bryant D.A."/>
        </authorList>
    </citation>
    <scope>NUCLEOTIDE SEQUENCE [LARGE SCALE GENOMIC DNA]</scope>
    <source>
        <strain evidence="2">CR</strain>
    </source>
</reference>
<accession>U5N7Y4</accession>
<keyword evidence="1" id="KW-0812">Transmembrane</keyword>
<evidence type="ECO:0000313" key="3">
    <source>
        <dbReference type="Proteomes" id="UP000017184"/>
    </source>
</evidence>
<dbReference type="AlphaFoldDB" id="U5N7Y4"/>
<sequence length="72" mass="8695">MFFEVHSRFRICICTSAKGWIATAKIAVERFAVIRMNIIFVNILNGWRMFRLRFLIFWTFRTFFMSLGAFVF</sequence>
<feature type="transmembrane region" description="Helical" evidence="1">
    <location>
        <begin position="52"/>
        <end position="71"/>
    </location>
</feature>
<dbReference type="Proteomes" id="UP000017184">
    <property type="component" value="Chromosome"/>
</dbReference>
<evidence type="ECO:0000313" key="2">
    <source>
        <dbReference type="EMBL" id="AGX86363.1"/>
    </source>
</evidence>
<keyword evidence="1" id="KW-0472">Membrane</keyword>
<name>U5N7Y4_9BURK</name>